<dbReference type="InterPro" id="IPR007219">
    <property type="entry name" value="XnlR_reg_dom"/>
</dbReference>
<dbReference type="InterPro" id="IPR050987">
    <property type="entry name" value="AtrR-like"/>
</dbReference>
<dbReference type="Pfam" id="PF00172">
    <property type="entry name" value="Zn_clus"/>
    <property type="match status" value="1"/>
</dbReference>
<gene>
    <name evidence="6" type="ORF">K490DRAFT_59924</name>
</gene>
<dbReference type="PANTHER" id="PTHR46910:SF1">
    <property type="entry name" value="MISCELLANEOUS ZN(II)2CYS6 TRANSCRIPTION FACTOR (EUROFUNG)-RELATED"/>
    <property type="match status" value="1"/>
</dbReference>
<feature type="region of interest" description="Disordered" evidence="4">
    <location>
        <begin position="1"/>
        <end position="39"/>
    </location>
</feature>
<evidence type="ECO:0000313" key="6">
    <source>
        <dbReference type="EMBL" id="KAF2084038.1"/>
    </source>
</evidence>
<dbReference type="AlphaFoldDB" id="A0A9P4HQD1"/>
<dbReference type="SMART" id="SM00066">
    <property type="entry name" value="GAL4"/>
    <property type="match status" value="1"/>
</dbReference>
<dbReference type="Pfam" id="PF04082">
    <property type="entry name" value="Fungal_trans"/>
    <property type="match status" value="1"/>
</dbReference>
<evidence type="ECO:0000256" key="4">
    <source>
        <dbReference type="SAM" id="MobiDB-lite"/>
    </source>
</evidence>
<feature type="coiled-coil region" evidence="3">
    <location>
        <begin position="171"/>
        <end position="198"/>
    </location>
</feature>
<evidence type="ECO:0000313" key="7">
    <source>
        <dbReference type="Proteomes" id="UP000799776"/>
    </source>
</evidence>
<feature type="region of interest" description="Disordered" evidence="4">
    <location>
        <begin position="718"/>
        <end position="748"/>
    </location>
</feature>
<keyword evidence="3" id="KW-0175">Coiled coil</keyword>
<dbReference type="InterPro" id="IPR036864">
    <property type="entry name" value="Zn2-C6_fun-type_DNA-bd_sf"/>
</dbReference>
<comment type="caution">
    <text evidence="6">The sequence shown here is derived from an EMBL/GenBank/DDBJ whole genome shotgun (WGS) entry which is preliminary data.</text>
</comment>
<keyword evidence="1" id="KW-0479">Metal-binding</keyword>
<dbReference type="OrthoDB" id="2110361at2759"/>
<name>A0A9P4HQD1_9PEZI</name>
<dbReference type="SUPFAM" id="SSF57701">
    <property type="entry name" value="Zn2/Cys6 DNA-binding domain"/>
    <property type="match status" value="1"/>
</dbReference>
<dbReference type="GO" id="GO:0000981">
    <property type="term" value="F:DNA-binding transcription factor activity, RNA polymerase II-specific"/>
    <property type="evidence" value="ECO:0007669"/>
    <property type="project" value="InterPro"/>
</dbReference>
<evidence type="ECO:0000256" key="2">
    <source>
        <dbReference type="ARBA" id="ARBA00023242"/>
    </source>
</evidence>
<keyword evidence="2" id="KW-0539">Nucleus</keyword>
<feature type="domain" description="Zn(2)-C6 fungal-type" evidence="5">
    <location>
        <begin position="133"/>
        <end position="164"/>
    </location>
</feature>
<dbReference type="SMART" id="SM00906">
    <property type="entry name" value="Fungal_trans"/>
    <property type="match status" value="1"/>
</dbReference>
<dbReference type="InterPro" id="IPR001138">
    <property type="entry name" value="Zn2Cys6_DnaBD"/>
</dbReference>
<feature type="compositionally biased region" description="Low complexity" evidence="4">
    <location>
        <begin position="19"/>
        <end position="31"/>
    </location>
</feature>
<dbReference type="PANTHER" id="PTHR46910">
    <property type="entry name" value="TRANSCRIPTION FACTOR PDR1"/>
    <property type="match status" value="1"/>
</dbReference>
<keyword evidence="7" id="KW-1185">Reference proteome</keyword>
<organism evidence="6 7">
    <name type="scientific">Saccharata proteae CBS 121410</name>
    <dbReference type="NCBI Taxonomy" id="1314787"/>
    <lineage>
        <taxon>Eukaryota</taxon>
        <taxon>Fungi</taxon>
        <taxon>Dikarya</taxon>
        <taxon>Ascomycota</taxon>
        <taxon>Pezizomycotina</taxon>
        <taxon>Dothideomycetes</taxon>
        <taxon>Dothideomycetes incertae sedis</taxon>
        <taxon>Botryosphaeriales</taxon>
        <taxon>Saccharataceae</taxon>
        <taxon>Saccharata</taxon>
    </lineage>
</organism>
<dbReference type="Gene3D" id="4.10.240.10">
    <property type="entry name" value="Zn(2)-C6 fungal-type DNA-binding domain"/>
    <property type="match status" value="1"/>
</dbReference>
<evidence type="ECO:0000256" key="1">
    <source>
        <dbReference type="ARBA" id="ARBA00022723"/>
    </source>
</evidence>
<dbReference type="GO" id="GO:0008270">
    <property type="term" value="F:zinc ion binding"/>
    <property type="evidence" value="ECO:0007669"/>
    <property type="project" value="InterPro"/>
</dbReference>
<dbReference type="PROSITE" id="PS00463">
    <property type="entry name" value="ZN2_CY6_FUNGAL_1"/>
    <property type="match status" value="1"/>
</dbReference>
<proteinExistence type="predicted"/>
<feature type="region of interest" description="Disordered" evidence="4">
    <location>
        <begin position="101"/>
        <end position="124"/>
    </location>
</feature>
<protein>
    <submittedName>
        <fullName evidence="6">C6 transcription factor</fullName>
    </submittedName>
</protein>
<dbReference type="PROSITE" id="PS50048">
    <property type="entry name" value="ZN2_CY6_FUNGAL_2"/>
    <property type="match status" value="1"/>
</dbReference>
<dbReference type="CDD" id="cd12148">
    <property type="entry name" value="fungal_TF_MHR"/>
    <property type="match status" value="1"/>
</dbReference>
<dbReference type="GO" id="GO:0006351">
    <property type="term" value="P:DNA-templated transcription"/>
    <property type="evidence" value="ECO:0007669"/>
    <property type="project" value="InterPro"/>
</dbReference>
<feature type="compositionally biased region" description="Polar residues" evidence="4">
    <location>
        <begin position="7"/>
        <end position="18"/>
    </location>
</feature>
<feature type="compositionally biased region" description="Pro residues" evidence="4">
    <location>
        <begin position="817"/>
        <end position="829"/>
    </location>
</feature>
<dbReference type="CDD" id="cd00067">
    <property type="entry name" value="GAL4"/>
    <property type="match status" value="1"/>
</dbReference>
<feature type="region of interest" description="Disordered" evidence="4">
    <location>
        <begin position="774"/>
        <end position="838"/>
    </location>
</feature>
<accession>A0A9P4HQD1</accession>
<evidence type="ECO:0000259" key="5">
    <source>
        <dbReference type="PROSITE" id="PS50048"/>
    </source>
</evidence>
<reference evidence="6" key="1">
    <citation type="journal article" date="2020" name="Stud. Mycol.">
        <title>101 Dothideomycetes genomes: a test case for predicting lifestyles and emergence of pathogens.</title>
        <authorList>
            <person name="Haridas S."/>
            <person name="Albert R."/>
            <person name="Binder M."/>
            <person name="Bloem J."/>
            <person name="Labutti K."/>
            <person name="Salamov A."/>
            <person name="Andreopoulos B."/>
            <person name="Baker S."/>
            <person name="Barry K."/>
            <person name="Bills G."/>
            <person name="Bluhm B."/>
            <person name="Cannon C."/>
            <person name="Castanera R."/>
            <person name="Culley D."/>
            <person name="Daum C."/>
            <person name="Ezra D."/>
            <person name="Gonzalez J."/>
            <person name="Henrissat B."/>
            <person name="Kuo A."/>
            <person name="Liang C."/>
            <person name="Lipzen A."/>
            <person name="Lutzoni F."/>
            <person name="Magnuson J."/>
            <person name="Mondo S."/>
            <person name="Nolan M."/>
            <person name="Ohm R."/>
            <person name="Pangilinan J."/>
            <person name="Park H.-J."/>
            <person name="Ramirez L."/>
            <person name="Alfaro M."/>
            <person name="Sun H."/>
            <person name="Tritt A."/>
            <person name="Yoshinaga Y."/>
            <person name="Zwiers L.-H."/>
            <person name="Turgeon B."/>
            <person name="Goodwin S."/>
            <person name="Spatafora J."/>
            <person name="Crous P."/>
            <person name="Grigoriev I."/>
        </authorList>
    </citation>
    <scope>NUCLEOTIDE SEQUENCE</scope>
    <source>
        <strain evidence="6">CBS 121410</strain>
    </source>
</reference>
<dbReference type="EMBL" id="ML978747">
    <property type="protein sequence ID" value="KAF2084038.1"/>
    <property type="molecule type" value="Genomic_DNA"/>
</dbReference>
<evidence type="ECO:0000256" key="3">
    <source>
        <dbReference type="SAM" id="Coils"/>
    </source>
</evidence>
<dbReference type="Proteomes" id="UP000799776">
    <property type="component" value="Unassembled WGS sequence"/>
</dbReference>
<dbReference type="GO" id="GO:0003677">
    <property type="term" value="F:DNA binding"/>
    <property type="evidence" value="ECO:0007669"/>
    <property type="project" value="InterPro"/>
</dbReference>
<sequence>MDIPVSSHYSRQSQQPHPSASADTASSSNASPQTAIPPASQLFALSSTARPHGLQALSVPQQNVPRSPGNLSMNFSYTYGNPSTSPSTVGGGLMDPIPNPPLSDSGRMSPSHLSAASLSAQKRAYRQRRKDPSCDACRERKVKCDATDVLSCSECSSRSVKCQFTKETNRRMSSIKQVQDLQTQLSDAKNQITQLRSLVQHGGSMELDVAGGEVPTLKLPDVAPPRERRHAPPQMGNFDHVRKNIRIYGRGIFKAPPPYRQIVPYPSYPSSSLVLPPRNVTDRLLKQYHASLHQYAPLVHWPTFQSEVDEVYSKGALQGAPQMWVSLFFAILACGTLHTPPDAPRDAPRPDVEGNAFLEVSGRAINTWTDDLTVDHAKTTLLLSIFLTEMNYKSAGWVWLGSTIKVAQEVGLHCETGPWSVIEGEMRRRAWWALYTWDRFLALEVGRPVQIDDDECEVSWPCPLDDHYITSHGISRPPPGISAENNLSAVIPVVRFISHLKKTLRARTIAPATLQTYDEYFRTIQSSFPESHKPTSDSYLDPAMLFSTFALPIARFHLYRHNLSSACHHVERVEALNRCLSVAQETVRYITRSMLPPPGESAATEEGWRARLTSCSTHMCCTHLWRCMLILCFRGDYVSALTCVRMAAAIGSLRRVNQACGRNLAFFLDRLTERIRSGNGAQSQLEVDDEMLAYVSADMQGCAENAWVWTGSETGSKLNAPPSHASSGADVLRGANGESALDDDNGIPRMNAMLSDKEAKEWGGWERVERMITSLLDESRRPQSGAAPPPPNYYRRSPHNAGKRLQLAPDAVAGAAPPVPVAAPPPAPAPSTGSARISIADII</sequence>